<dbReference type="EMBL" id="CM000880">
    <property type="protein sequence ID" value="PNT76046.1"/>
    <property type="molecule type" value="Genomic_DNA"/>
</dbReference>
<dbReference type="Gramene" id="PNT76046">
    <property type="protein sequence ID" value="PNT76046"/>
    <property type="gene ID" value="BRADI_1g43332v3"/>
</dbReference>
<dbReference type="EnsemblPlants" id="PNT76046">
    <property type="protein sequence ID" value="PNT76046"/>
    <property type="gene ID" value="BRADI_1g43332v3"/>
</dbReference>
<evidence type="ECO:0000313" key="3">
    <source>
        <dbReference type="Proteomes" id="UP000008810"/>
    </source>
</evidence>
<dbReference type="InParanoid" id="A0A2K2DP45"/>
<name>A0A2K2DP45_BRADI</name>
<gene>
    <name evidence="1" type="ORF">BRADI_1g43332v3</name>
</gene>
<dbReference type="Proteomes" id="UP000008810">
    <property type="component" value="Chromosome 1"/>
</dbReference>
<keyword evidence="3" id="KW-1185">Reference proteome</keyword>
<dbReference type="AlphaFoldDB" id="A0A2K2DP45"/>
<reference evidence="1 2" key="1">
    <citation type="journal article" date="2010" name="Nature">
        <title>Genome sequencing and analysis of the model grass Brachypodium distachyon.</title>
        <authorList>
            <consortium name="International Brachypodium Initiative"/>
        </authorList>
    </citation>
    <scope>NUCLEOTIDE SEQUENCE [LARGE SCALE GENOMIC DNA]</scope>
    <source>
        <strain evidence="1 2">Bd21</strain>
    </source>
</reference>
<accession>A0A2K2DP45</accession>
<organism evidence="1">
    <name type="scientific">Brachypodium distachyon</name>
    <name type="common">Purple false brome</name>
    <name type="synonym">Trachynia distachya</name>
    <dbReference type="NCBI Taxonomy" id="15368"/>
    <lineage>
        <taxon>Eukaryota</taxon>
        <taxon>Viridiplantae</taxon>
        <taxon>Streptophyta</taxon>
        <taxon>Embryophyta</taxon>
        <taxon>Tracheophyta</taxon>
        <taxon>Spermatophyta</taxon>
        <taxon>Magnoliopsida</taxon>
        <taxon>Liliopsida</taxon>
        <taxon>Poales</taxon>
        <taxon>Poaceae</taxon>
        <taxon>BOP clade</taxon>
        <taxon>Pooideae</taxon>
        <taxon>Stipodae</taxon>
        <taxon>Brachypodieae</taxon>
        <taxon>Brachypodium</taxon>
    </lineage>
</organism>
<protein>
    <submittedName>
        <fullName evidence="1 2">Uncharacterized protein</fullName>
    </submittedName>
</protein>
<evidence type="ECO:0000313" key="2">
    <source>
        <dbReference type="EnsemblPlants" id="PNT76046"/>
    </source>
</evidence>
<evidence type="ECO:0000313" key="1">
    <source>
        <dbReference type="EMBL" id="PNT76046.1"/>
    </source>
</evidence>
<reference evidence="1" key="2">
    <citation type="submission" date="2017-06" db="EMBL/GenBank/DDBJ databases">
        <title>WGS assembly of Brachypodium distachyon.</title>
        <authorList>
            <consortium name="The International Brachypodium Initiative"/>
            <person name="Lucas S."/>
            <person name="Harmon-Smith M."/>
            <person name="Lail K."/>
            <person name="Tice H."/>
            <person name="Grimwood J."/>
            <person name="Bruce D."/>
            <person name="Barry K."/>
            <person name="Shu S."/>
            <person name="Lindquist E."/>
            <person name="Wang M."/>
            <person name="Pitluck S."/>
            <person name="Vogel J.P."/>
            <person name="Garvin D.F."/>
            <person name="Mockler T.C."/>
            <person name="Schmutz J."/>
            <person name="Rokhsar D."/>
            <person name="Bevan M.W."/>
        </authorList>
    </citation>
    <scope>NUCLEOTIDE SEQUENCE</scope>
    <source>
        <strain evidence="1">Bd21</strain>
    </source>
</reference>
<proteinExistence type="predicted"/>
<sequence>MNLAVAGRSALVETAAEREVVVEEIASADLAGIVAEVAGEGTEIVVPVTPAALRLGQMRRSGLDLRLQLGLLRSKLNGLLLGLRRPGALRIDPLIMRNLAWVVAPRSALVVVAIPLELSLRSISVVSGRVVSSTTFF</sequence>
<reference evidence="2" key="3">
    <citation type="submission" date="2018-08" db="UniProtKB">
        <authorList>
            <consortium name="EnsemblPlants"/>
        </authorList>
    </citation>
    <scope>IDENTIFICATION</scope>
    <source>
        <strain evidence="2">cv. Bd21</strain>
    </source>
</reference>